<dbReference type="AlphaFoldDB" id="A0A3P7JFK2"/>
<accession>A0A3P7JFK2</accession>
<organism evidence="1 2">
    <name type="scientific">Strongylus vulgaris</name>
    <name type="common">Blood worm</name>
    <dbReference type="NCBI Taxonomy" id="40348"/>
    <lineage>
        <taxon>Eukaryota</taxon>
        <taxon>Metazoa</taxon>
        <taxon>Ecdysozoa</taxon>
        <taxon>Nematoda</taxon>
        <taxon>Chromadorea</taxon>
        <taxon>Rhabditida</taxon>
        <taxon>Rhabditina</taxon>
        <taxon>Rhabditomorpha</taxon>
        <taxon>Strongyloidea</taxon>
        <taxon>Strongylidae</taxon>
        <taxon>Strongylus</taxon>
    </lineage>
</organism>
<keyword evidence="2" id="KW-1185">Reference proteome</keyword>
<evidence type="ECO:0000313" key="1">
    <source>
        <dbReference type="EMBL" id="VDM84451.1"/>
    </source>
</evidence>
<dbReference type="OrthoDB" id="5877161at2759"/>
<reference evidence="1 2" key="1">
    <citation type="submission" date="2018-11" db="EMBL/GenBank/DDBJ databases">
        <authorList>
            <consortium name="Pathogen Informatics"/>
        </authorList>
    </citation>
    <scope>NUCLEOTIDE SEQUENCE [LARGE SCALE GENOMIC DNA]</scope>
</reference>
<dbReference type="Proteomes" id="UP000270094">
    <property type="component" value="Unassembled WGS sequence"/>
</dbReference>
<gene>
    <name evidence="1" type="ORF">SVUK_LOCUS19449</name>
</gene>
<name>A0A3P7JFK2_STRVU</name>
<protein>
    <submittedName>
        <fullName evidence="1">Uncharacterized protein</fullName>
    </submittedName>
</protein>
<proteinExistence type="predicted"/>
<evidence type="ECO:0000313" key="2">
    <source>
        <dbReference type="Proteomes" id="UP000270094"/>
    </source>
</evidence>
<dbReference type="EMBL" id="UYYB01130226">
    <property type="protein sequence ID" value="VDM84451.1"/>
    <property type="molecule type" value="Genomic_DNA"/>
</dbReference>
<sequence>MAASDAKEFWLAVSADASDEGMAAFVYPLNDQSAHLIMAKSRLPSIKARNCTKNGIERNHDSSLLAVFKAVKADTSPRKIHILSD</sequence>